<comment type="caution">
    <text evidence="1">The sequence shown here is derived from an EMBL/GenBank/DDBJ whole genome shotgun (WGS) entry which is preliminary data.</text>
</comment>
<name>A0A9P3LKN2_9APHY</name>
<accession>A0A9P3LKN2</accession>
<dbReference type="AlphaFoldDB" id="A0A9P3LKN2"/>
<gene>
    <name evidence="1" type="ORF">PsYK624_136400</name>
</gene>
<protein>
    <submittedName>
        <fullName evidence="1">Uncharacterized protein</fullName>
    </submittedName>
</protein>
<dbReference type="Proteomes" id="UP000703269">
    <property type="component" value="Unassembled WGS sequence"/>
</dbReference>
<evidence type="ECO:0000313" key="1">
    <source>
        <dbReference type="EMBL" id="GJE97422.1"/>
    </source>
</evidence>
<dbReference type="EMBL" id="BPQB01000071">
    <property type="protein sequence ID" value="GJE97422.1"/>
    <property type="molecule type" value="Genomic_DNA"/>
</dbReference>
<proteinExistence type="predicted"/>
<sequence length="100" mass="11005">MLERCQSPPCLHMTYLMMCRMHLTGLEGLLRRTCGAGAQRERTCFGGTRSAFHAKLSSYRTEANSYAATDACAAKLIERFAPPCPGTKRRCPSLPHGAAR</sequence>
<reference evidence="1 2" key="1">
    <citation type="submission" date="2021-08" db="EMBL/GenBank/DDBJ databases">
        <title>Draft Genome Sequence of Phanerochaete sordida strain YK-624.</title>
        <authorList>
            <person name="Mori T."/>
            <person name="Dohra H."/>
            <person name="Suzuki T."/>
            <person name="Kawagishi H."/>
            <person name="Hirai H."/>
        </authorList>
    </citation>
    <scope>NUCLEOTIDE SEQUENCE [LARGE SCALE GENOMIC DNA]</scope>
    <source>
        <strain evidence="1 2">YK-624</strain>
    </source>
</reference>
<evidence type="ECO:0000313" key="2">
    <source>
        <dbReference type="Proteomes" id="UP000703269"/>
    </source>
</evidence>
<keyword evidence="2" id="KW-1185">Reference proteome</keyword>
<organism evidence="1 2">
    <name type="scientific">Phanerochaete sordida</name>
    <dbReference type="NCBI Taxonomy" id="48140"/>
    <lineage>
        <taxon>Eukaryota</taxon>
        <taxon>Fungi</taxon>
        <taxon>Dikarya</taxon>
        <taxon>Basidiomycota</taxon>
        <taxon>Agaricomycotina</taxon>
        <taxon>Agaricomycetes</taxon>
        <taxon>Polyporales</taxon>
        <taxon>Phanerochaetaceae</taxon>
        <taxon>Phanerochaete</taxon>
    </lineage>
</organism>